<dbReference type="AlphaFoldDB" id="A0A2K2DB73"/>
<accession>A0A2K2DB73</accession>
<keyword evidence="4" id="KW-1185">Reference proteome</keyword>
<feature type="compositionally biased region" description="Low complexity" evidence="1">
    <location>
        <begin position="95"/>
        <end position="110"/>
    </location>
</feature>
<gene>
    <name evidence="2" type="ORF">BRADI_2g29342v3</name>
</gene>
<feature type="compositionally biased region" description="Gly residues" evidence="1">
    <location>
        <begin position="83"/>
        <end position="94"/>
    </location>
</feature>
<name>A0A2K2DB73_BRADI</name>
<reference evidence="3" key="3">
    <citation type="submission" date="2018-08" db="UniProtKB">
        <authorList>
            <consortium name="EnsemblPlants"/>
        </authorList>
    </citation>
    <scope>IDENTIFICATION</scope>
    <source>
        <strain evidence="3">cv. Bd21</strain>
    </source>
</reference>
<organism evidence="2">
    <name type="scientific">Brachypodium distachyon</name>
    <name type="common">Purple false brome</name>
    <name type="synonym">Trachynia distachya</name>
    <dbReference type="NCBI Taxonomy" id="15368"/>
    <lineage>
        <taxon>Eukaryota</taxon>
        <taxon>Viridiplantae</taxon>
        <taxon>Streptophyta</taxon>
        <taxon>Embryophyta</taxon>
        <taxon>Tracheophyta</taxon>
        <taxon>Spermatophyta</taxon>
        <taxon>Magnoliopsida</taxon>
        <taxon>Liliopsida</taxon>
        <taxon>Poales</taxon>
        <taxon>Poaceae</taxon>
        <taxon>BOP clade</taxon>
        <taxon>Pooideae</taxon>
        <taxon>Stipodae</taxon>
        <taxon>Brachypodieae</taxon>
        <taxon>Brachypodium</taxon>
    </lineage>
</organism>
<dbReference type="EMBL" id="CM000881">
    <property type="protein sequence ID" value="PNT71515.1"/>
    <property type="molecule type" value="Genomic_DNA"/>
</dbReference>
<evidence type="ECO:0000313" key="3">
    <source>
        <dbReference type="EnsemblPlants" id="PNT71515"/>
    </source>
</evidence>
<reference evidence="2 3" key="1">
    <citation type="journal article" date="2010" name="Nature">
        <title>Genome sequencing and analysis of the model grass Brachypodium distachyon.</title>
        <authorList>
            <consortium name="International Brachypodium Initiative"/>
        </authorList>
    </citation>
    <scope>NUCLEOTIDE SEQUENCE [LARGE SCALE GENOMIC DNA]</scope>
    <source>
        <strain evidence="2 3">Bd21</strain>
    </source>
</reference>
<feature type="region of interest" description="Disordered" evidence="1">
    <location>
        <begin position="83"/>
        <end position="120"/>
    </location>
</feature>
<evidence type="ECO:0000313" key="2">
    <source>
        <dbReference type="EMBL" id="PNT71515.1"/>
    </source>
</evidence>
<evidence type="ECO:0000256" key="1">
    <source>
        <dbReference type="SAM" id="MobiDB-lite"/>
    </source>
</evidence>
<dbReference type="EnsemblPlants" id="PNT71515">
    <property type="protein sequence ID" value="PNT71515"/>
    <property type="gene ID" value="BRADI_2g29342v3"/>
</dbReference>
<sequence length="120" mass="13234">MHFLNKTGVGVITVRFLLAQRSRQIRTLFCISSDSKGRCGSRRQIHGNGGRRRLIHGHGGRRRLIHGDVGWWRWIRGDGGQQQLGRSVAGGGRGAIQRAAQQQPSALQSAETRNAAWVDG</sequence>
<dbReference type="InParanoid" id="A0A2K2DB73"/>
<reference evidence="2" key="2">
    <citation type="submission" date="2017-06" db="EMBL/GenBank/DDBJ databases">
        <title>WGS assembly of Brachypodium distachyon.</title>
        <authorList>
            <consortium name="The International Brachypodium Initiative"/>
            <person name="Lucas S."/>
            <person name="Harmon-Smith M."/>
            <person name="Lail K."/>
            <person name="Tice H."/>
            <person name="Grimwood J."/>
            <person name="Bruce D."/>
            <person name="Barry K."/>
            <person name="Shu S."/>
            <person name="Lindquist E."/>
            <person name="Wang M."/>
            <person name="Pitluck S."/>
            <person name="Vogel J.P."/>
            <person name="Garvin D.F."/>
            <person name="Mockler T.C."/>
            <person name="Schmutz J."/>
            <person name="Rokhsar D."/>
            <person name="Bevan M.W."/>
        </authorList>
    </citation>
    <scope>NUCLEOTIDE SEQUENCE</scope>
    <source>
        <strain evidence="2">Bd21</strain>
    </source>
</reference>
<proteinExistence type="predicted"/>
<protein>
    <submittedName>
        <fullName evidence="2 3">Uncharacterized protein</fullName>
    </submittedName>
</protein>
<dbReference type="Gramene" id="PNT71515">
    <property type="protein sequence ID" value="PNT71515"/>
    <property type="gene ID" value="BRADI_2g29342v3"/>
</dbReference>
<evidence type="ECO:0000313" key="4">
    <source>
        <dbReference type="Proteomes" id="UP000008810"/>
    </source>
</evidence>
<dbReference type="Proteomes" id="UP000008810">
    <property type="component" value="Chromosome 2"/>
</dbReference>